<organism evidence="4 5">
    <name type="scientific">Favolaschia claudopus</name>
    <dbReference type="NCBI Taxonomy" id="2862362"/>
    <lineage>
        <taxon>Eukaryota</taxon>
        <taxon>Fungi</taxon>
        <taxon>Dikarya</taxon>
        <taxon>Basidiomycota</taxon>
        <taxon>Agaricomycotina</taxon>
        <taxon>Agaricomycetes</taxon>
        <taxon>Agaricomycetidae</taxon>
        <taxon>Agaricales</taxon>
        <taxon>Marasmiineae</taxon>
        <taxon>Mycenaceae</taxon>
        <taxon>Favolaschia</taxon>
    </lineage>
</organism>
<feature type="compositionally biased region" description="Low complexity" evidence="1">
    <location>
        <begin position="47"/>
        <end position="56"/>
    </location>
</feature>
<evidence type="ECO:0000313" key="5">
    <source>
        <dbReference type="Proteomes" id="UP001362999"/>
    </source>
</evidence>
<keyword evidence="5" id="KW-1185">Reference proteome</keyword>
<dbReference type="InterPro" id="IPR055754">
    <property type="entry name" value="DUF7330"/>
</dbReference>
<name>A0AAV9ZJ40_9AGAR</name>
<gene>
    <name evidence="4" type="ORF">R3P38DRAFT_3232899</name>
</gene>
<evidence type="ECO:0000256" key="1">
    <source>
        <dbReference type="SAM" id="MobiDB-lite"/>
    </source>
</evidence>
<dbReference type="EMBL" id="JAWWNJ010000143">
    <property type="protein sequence ID" value="KAK6984077.1"/>
    <property type="molecule type" value="Genomic_DNA"/>
</dbReference>
<comment type="caution">
    <text evidence="4">The sequence shown here is derived from an EMBL/GenBank/DDBJ whole genome shotgun (WGS) entry which is preliminary data.</text>
</comment>
<feature type="transmembrane region" description="Helical" evidence="2">
    <location>
        <begin position="337"/>
        <end position="355"/>
    </location>
</feature>
<keyword evidence="2" id="KW-1133">Transmembrane helix</keyword>
<evidence type="ECO:0000259" key="3">
    <source>
        <dbReference type="Pfam" id="PF24016"/>
    </source>
</evidence>
<dbReference type="Pfam" id="PF24016">
    <property type="entry name" value="DUF7330"/>
    <property type="match status" value="1"/>
</dbReference>
<sequence length="371" mass="40289">MAHIGIIDSDMTQKAKPPYYNDVDALLPLPVTHRSSSRPLPPPYPTPTSTTLTRPPGFGTDLIIDNSELTAPPPPQRKSHVQISRTFGSITPAHFAIDPNQRTPESLLASASEWGDTSTNDSDRYVSNFSSPSIFKRPIPPRVELDVTFGGVDARVDVLPWVGSRFGCPNLSSSATRAAEGCPERISLVVGTMVGNIALRIETPNPQFNDCSTLARARSTISLRALSTFGQIELFLPPTFHGSLTITSALGAPVLSPRLTARLWGVQREVGAKRRFFVGDPAAWDKERGDEVVVGSSWGRVWVGFVGEGEEEEVGAGDGRQGNGKAKAKAKLDYVQWAVWAVWFVIAMFLGRVLLGWVGKCVSWVVGWLVV</sequence>
<keyword evidence="2" id="KW-0472">Membrane</keyword>
<dbReference type="Proteomes" id="UP001362999">
    <property type="component" value="Unassembled WGS sequence"/>
</dbReference>
<feature type="domain" description="DUF7330" evidence="3">
    <location>
        <begin position="80"/>
        <end position="308"/>
    </location>
</feature>
<evidence type="ECO:0000256" key="2">
    <source>
        <dbReference type="SAM" id="Phobius"/>
    </source>
</evidence>
<reference evidence="4 5" key="1">
    <citation type="journal article" date="2024" name="J Genomics">
        <title>Draft genome sequencing and assembly of Favolaschia claudopus CIRM-BRFM 2984 isolated from oak limbs.</title>
        <authorList>
            <person name="Navarro D."/>
            <person name="Drula E."/>
            <person name="Chaduli D."/>
            <person name="Cazenave R."/>
            <person name="Ahrendt S."/>
            <person name="Wang J."/>
            <person name="Lipzen A."/>
            <person name="Daum C."/>
            <person name="Barry K."/>
            <person name="Grigoriev I.V."/>
            <person name="Favel A."/>
            <person name="Rosso M.N."/>
            <person name="Martin F."/>
        </authorList>
    </citation>
    <scope>NUCLEOTIDE SEQUENCE [LARGE SCALE GENOMIC DNA]</scope>
    <source>
        <strain evidence="4 5">CIRM-BRFM 2984</strain>
    </source>
</reference>
<evidence type="ECO:0000313" key="4">
    <source>
        <dbReference type="EMBL" id="KAK6984077.1"/>
    </source>
</evidence>
<proteinExistence type="predicted"/>
<protein>
    <recommendedName>
        <fullName evidence="3">DUF7330 domain-containing protein</fullName>
    </recommendedName>
</protein>
<keyword evidence="2" id="KW-0812">Transmembrane</keyword>
<accession>A0AAV9ZJ40</accession>
<dbReference type="AlphaFoldDB" id="A0AAV9ZJ40"/>
<feature type="region of interest" description="Disordered" evidence="1">
    <location>
        <begin position="32"/>
        <end position="80"/>
    </location>
</feature>